<dbReference type="AlphaFoldDB" id="A0AA40ARW5"/>
<dbReference type="GO" id="GO:0016579">
    <property type="term" value="P:protein deubiquitination"/>
    <property type="evidence" value="ECO:0007669"/>
    <property type="project" value="InterPro"/>
</dbReference>
<feature type="compositionally biased region" description="Polar residues" evidence="7">
    <location>
        <begin position="262"/>
        <end position="288"/>
    </location>
</feature>
<sequence length="976" mass="105390">MMNNRAHLPAGQPMQGGVADMGNMGNIGPVAGQGRRGGRPQPYPAAHQNQSHHYHHNINQPIYPPGYMYGGAPSYYVPTHYQNNTMAAPGYLPYPPPPTGYSRSPPSMQQFVPMASPAHYSRLPQSPIVSAPYQVPPPPVHAPIPSHTPSSTHSHAIPPPATPPVAQIQEPAMKVEQPPAPPAQLPAPVIETRQSTPLQAEPSPSCSTVEREPFRPPLPWLSVPDSIFPSRAPRSRRRRRMVGGVEMKRPNGQQAPFDDTSSEAPTDTSAPSAPSQQEAEQDSETAQAEESLATTPKASTKTTTVEHPPRSETPSTQDQPSEDTASTSPTTPGSVQVSQSANGGSITVAPKPVKPAIRSAVPAVPVVPVLPALPKASPKETKPVSSADKTQTETNAGSEPSKDQQVEAQDTPSKVIDSTASAEEPAPAPVVASAKPTSWAAKLFAKTASPSGSVAGNANATTMQTQSDSSTAVAEGPSAVPGVASGFAKSNVNSIAEALQAYRVASGDKLTFLEPRGLVNTGNMCYMNSVLQVLVFCVPFFDFLDQVSKKAAYSFDSKTPLLDAMIMFMREFKVIDSAASAEQLRRRLKSEELEQYGEQFTPEFVYDAIRKLPRFASMRRGHQQDAEEFLGFLLEGLHDECAQVMRAAPPSTSSTTPNSSLPSPTASTRAHEAGESGDDWLEVGPRQRAAITRSSGYSTSNSPITKIFGGQLRSELRVPGLKHSVTLEPYQPLQLDIGAPEIRNIVDALKGITRPETLHGDFHSPHGKDARATKQVFIESLPPVLILHLKRFQFDAEGGTIKIWKKIGYPLELEIPRDVLSRQKRNHILGDNASLPRYRLSAVVYHHGKNASGGHYTVDVRRQDGREWIRIDDTVIRRVRSEDVAEGGAEEEAPKAGHADSRRDASNSAVNNRFTSIDDEESVDDDGWKQATANGKKWSSVVNGASSASANLPRAKQHKDSIKDNKVAYLLFYQRI</sequence>
<evidence type="ECO:0000256" key="7">
    <source>
        <dbReference type="SAM" id="MobiDB-lite"/>
    </source>
</evidence>
<dbReference type="InterPro" id="IPR038765">
    <property type="entry name" value="Papain-like_cys_pep_sf"/>
</dbReference>
<feature type="compositionally biased region" description="Polar residues" evidence="7">
    <location>
        <begin position="906"/>
        <end position="915"/>
    </location>
</feature>
<feature type="region of interest" description="Disordered" evidence="7">
    <location>
        <begin position="195"/>
        <end position="431"/>
    </location>
</feature>
<feature type="compositionally biased region" description="Low complexity" evidence="7">
    <location>
        <begin position="143"/>
        <end position="156"/>
    </location>
</feature>
<accession>A0AA40ARW5</accession>
<keyword evidence="3 6" id="KW-0833">Ubl conjugation pathway</keyword>
<feature type="compositionally biased region" description="Low complexity" evidence="7">
    <location>
        <begin position="359"/>
        <end position="376"/>
    </location>
</feature>
<dbReference type="PANTHER" id="PTHR24006:SF687">
    <property type="entry name" value="UBIQUITIN CARBOXYL-TERMINAL HYDROLASE 10"/>
    <property type="match status" value="1"/>
</dbReference>
<feature type="compositionally biased region" description="Polar residues" evidence="7">
    <location>
        <begin position="383"/>
        <end position="398"/>
    </location>
</feature>
<feature type="compositionally biased region" description="Polar residues" evidence="7">
    <location>
        <begin position="457"/>
        <end position="472"/>
    </location>
</feature>
<dbReference type="GO" id="GO:0005634">
    <property type="term" value="C:nucleus"/>
    <property type="evidence" value="ECO:0007669"/>
    <property type="project" value="TreeGrafter"/>
</dbReference>
<dbReference type="GO" id="GO:0005829">
    <property type="term" value="C:cytosol"/>
    <property type="evidence" value="ECO:0007669"/>
    <property type="project" value="TreeGrafter"/>
</dbReference>
<dbReference type="InterPro" id="IPR050164">
    <property type="entry name" value="Peptidase_C19"/>
</dbReference>
<keyword evidence="4 6" id="KW-0378">Hydrolase</keyword>
<dbReference type="PROSITE" id="PS00972">
    <property type="entry name" value="USP_1"/>
    <property type="match status" value="1"/>
</dbReference>
<dbReference type="GO" id="GO:0006508">
    <property type="term" value="P:proteolysis"/>
    <property type="evidence" value="ECO:0007669"/>
    <property type="project" value="UniProtKB-KW"/>
</dbReference>
<dbReference type="EC" id="3.4.19.12" evidence="6"/>
<feature type="region of interest" description="Disordered" evidence="7">
    <location>
        <begin position="882"/>
        <end position="927"/>
    </location>
</feature>
<dbReference type="PROSITE" id="PS50235">
    <property type="entry name" value="USP_3"/>
    <property type="match status" value="1"/>
</dbReference>
<gene>
    <name evidence="9" type="ORF">B0H67DRAFT_206601</name>
</gene>
<dbReference type="Pfam" id="PF00443">
    <property type="entry name" value="UCH"/>
    <property type="match status" value="1"/>
</dbReference>
<comment type="catalytic activity">
    <reaction evidence="1 6">
        <text>Thiol-dependent hydrolysis of ester, thioester, amide, peptide and isopeptide bonds formed by the C-terminal Gly of ubiquitin (a 76-residue protein attached to proteins as an intracellular targeting signal).</text>
        <dbReference type="EC" id="3.4.19.12"/>
    </reaction>
</comment>
<feature type="compositionally biased region" description="Low complexity" evidence="7">
    <location>
        <begin position="647"/>
        <end position="668"/>
    </location>
</feature>
<dbReference type="PANTHER" id="PTHR24006">
    <property type="entry name" value="UBIQUITIN CARBOXYL-TERMINAL HYDROLASE"/>
    <property type="match status" value="1"/>
</dbReference>
<name>A0AA40ARW5_9PEZI</name>
<feature type="region of interest" description="Disordered" evidence="7">
    <location>
        <begin position="647"/>
        <end position="683"/>
    </location>
</feature>
<feature type="compositionally biased region" description="Polar residues" evidence="7">
    <location>
        <begin position="312"/>
        <end position="345"/>
    </location>
</feature>
<evidence type="ECO:0000256" key="3">
    <source>
        <dbReference type="ARBA" id="ARBA00022786"/>
    </source>
</evidence>
<feature type="compositionally biased region" description="Low complexity" evidence="7">
    <location>
        <begin position="293"/>
        <end position="303"/>
    </location>
</feature>
<evidence type="ECO:0000256" key="4">
    <source>
        <dbReference type="ARBA" id="ARBA00022801"/>
    </source>
</evidence>
<comment type="similarity">
    <text evidence="6">Belongs to the peptidase C19 family.</text>
</comment>
<comment type="caution">
    <text evidence="9">The sequence shown here is derived from an EMBL/GenBank/DDBJ whole genome shotgun (WGS) entry which is preliminary data.</text>
</comment>
<dbReference type="InterPro" id="IPR018200">
    <property type="entry name" value="USP_CS"/>
</dbReference>
<reference evidence="9" key="1">
    <citation type="submission" date="2023-06" db="EMBL/GenBank/DDBJ databases">
        <title>Genome-scale phylogeny and comparative genomics of the fungal order Sordariales.</title>
        <authorList>
            <consortium name="Lawrence Berkeley National Laboratory"/>
            <person name="Hensen N."/>
            <person name="Bonometti L."/>
            <person name="Westerberg I."/>
            <person name="Brannstrom I.O."/>
            <person name="Guillou S."/>
            <person name="Cros-Aarteil S."/>
            <person name="Calhoun S."/>
            <person name="Haridas S."/>
            <person name="Kuo A."/>
            <person name="Mondo S."/>
            <person name="Pangilinan J."/>
            <person name="Riley R."/>
            <person name="Labutti K."/>
            <person name="Andreopoulos B."/>
            <person name="Lipzen A."/>
            <person name="Chen C."/>
            <person name="Yanf M."/>
            <person name="Daum C."/>
            <person name="Ng V."/>
            <person name="Clum A."/>
            <person name="Steindorff A."/>
            <person name="Ohm R."/>
            <person name="Martin F."/>
            <person name="Silar P."/>
            <person name="Natvig D."/>
            <person name="Lalanne C."/>
            <person name="Gautier V."/>
            <person name="Ament-Velasquez S.L."/>
            <person name="Kruys A."/>
            <person name="Hutchinson M.I."/>
            <person name="Powell A.J."/>
            <person name="Barry K."/>
            <person name="Miller A.N."/>
            <person name="Grigoriev I.V."/>
            <person name="Debuchy R."/>
            <person name="Gladieux P."/>
            <person name="Thoren M.H."/>
            <person name="Johannesson H."/>
        </authorList>
    </citation>
    <scope>NUCLEOTIDE SEQUENCE</scope>
    <source>
        <strain evidence="9">SMH4607-1</strain>
    </source>
</reference>
<feature type="compositionally biased region" description="Polar residues" evidence="7">
    <location>
        <begin position="195"/>
        <end position="208"/>
    </location>
</feature>
<dbReference type="SUPFAM" id="SSF54001">
    <property type="entry name" value="Cysteine proteinases"/>
    <property type="match status" value="1"/>
</dbReference>
<feature type="region of interest" description="Disordered" evidence="7">
    <location>
        <begin position="137"/>
        <end position="165"/>
    </location>
</feature>
<dbReference type="InterPro" id="IPR028889">
    <property type="entry name" value="USP"/>
</dbReference>
<feature type="compositionally biased region" description="Basic and acidic residues" evidence="7">
    <location>
        <begin position="892"/>
        <end position="905"/>
    </location>
</feature>
<feature type="region of interest" description="Disordered" evidence="7">
    <location>
        <begin position="1"/>
        <end position="51"/>
    </location>
</feature>
<feature type="domain" description="USP" evidence="8">
    <location>
        <begin position="516"/>
        <end position="897"/>
    </location>
</feature>
<feature type="region of interest" description="Disordered" evidence="7">
    <location>
        <begin position="457"/>
        <end position="476"/>
    </location>
</feature>
<evidence type="ECO:0000313" key="9">
    <source>
        <dbReference type="EMBL" id="KAK0720878.1"/>
    </source>
</evidence>
<evidence type="ECO:0000256" key="1">
    <source>
        <dbReference type="ARBA" id="ARBA00000707"/>
    </source>
</evidence>
<keyword evidence="10" id="KW-1185">Reference proteome</keyword>
<feature type="compositionally biased region" description="Low complexity" evidence="7">
    <location>
        <begin position="418"/>
        <end position="431"/>
    </location>
</feature>
<protein>
    <recommendedName>
        <fullName evidence="6">Ubiquitin carboxyl-terminal hydrolase</fullName>
        <ecNumber evidence="6">3.4.19.12</ecNumber>
    </recommendedName>
</protein>
<dbReference type="InterPro" id="IPR001394">
    <property type="entry name" value="Peptidase_C19_UCH"/>
</dbReference>
<dbReference type="EMBL" id="JAUKUA010000003">
    <property type="protein sequence ID" value="KAK0720878.1"/>
    <property type="molecule type" value="Genomic_DNA"/>
</dbReference>
<dbReference type="GO" id="GO:0004843">
    <property type="term" value="F:cysteine-type deubiquitinase activity"/>
    <property type="evidence" value="ECO:0007669"/>
    <property type="project" value="UniProtKB-UniRule"/>
</dbReference>
<organism evidence="9 10">
    <name type="scientific">Lasiosphaeris hirsuta</name>
    <dbReference type="NCBI Taxonomy" id="260670"/>
    <lineage>
        <taxon>Eukaryota</taxon>
        <taxon>Fungi</taxon>
        <taxon>Dikarya</taxon>
        <taxon>Ascomycota</taxon>
        <taxon>Pezizomycotina</taxon>
        <taxon>Sordariomycetes</taxon>
        <taxon>Sordariomycetidae</taxon>
        <taxon>Sordariales</taxon>
        <taxon>Lasiosphaeriaceae</taxon>
        <taxon>Lasiosphaeris</taxon>
    </lineage>
</organism>
<keyword evidence="5 6" id="KW-0788">Thiol protease</keyword>
<proteinExistence type="inferred from homology"/>
<evidence type="ECO:0000256" key="2">
    <source>
        <dbReference type="ARBA" id="ARBA00022670"/>
    </source>
</evidence>
<dbReference type="CDD" id="cd02257">
    <property type="entry name" value="Peptidase_C19"/>
    <property type="match status" value="1"/>
</dbReference>
<keyword evidence="2 6" id="KW-0645">Protease</keyword>
<evidence type="ECO:0000256" key="6">
    <source>
        <dbReference type="RuleBase" id="RU366025"/>
    </source>
</evidence>
<evidence type="ECO:0000256" key="5">
    <source>
        <dbReference type="ARBA" id="ARBA00022807"/>
    </source>
</evidence>
<dbReference type="Proteomes" id="UP001172102">
    <property type="component" value="Unassembled WGS sequence"/>
</dbReference>
<dbReference type="Gene3D" id="3.90.70.10">
    <property type="entry name" value="Cysteine proteinases"/>
    <property type="match status" value="1"/>
</dbReference>
<evidence type="ECO:0000259" key="8">
    <source>
        <dbReference type="PROSITE" id="PS50235"/>
    </source>
</evidence>
<dbReference type="PROSITE" id="PS00973">
    <property type="entry name" value="USP_2"/>
    <property type="match status" value="1"/>
</dbReference>
<evidence type="ECO:0000313" key="10">
    <source>
        <dbReference type="Proteomes" id="UP001172102"/>
    </source>
</evidence>